<dbReference type="PROSITE" id="PS00600">
    <property type="entry name" value="AA_TRANSFER_CLASS_3"/>
    <property type="match status" value="1"/>
</dbReference>
<evidence type="ECO:0000256" key="1">
    <source>
        <dbReference type="ARBA" id="ARBA00022571"/>
    </source>
</evidence>
<keyword evidence="8" id="KW-1185">Reference proteome</keyword>
<feature type="binding site" evidence="6">
    <location>
        <position position="276"/>
    </location>
    <ligand>
        <name>pyridoxal 5'-phosphate</name>
        <dbReference type="ChEBI" id="CHEBI:597326"/>
    </ligand>
</feature>
<gene>
    <name evidence="6" type="primary">argD</name>
    <name evidence="7" type="ORF">ACFQ2T_02625</name>
</gene>
<feature type="binding site" evidence="6">
    <location>
        <position position="129"/>
    </location>
    <ligand>
        <name>pyridoxal 5'-phosphate</name>
        <dbReference type="ChEBI" id="CHEBI:597326"/>
    </ligand>
</feature>
<evidence type="ECO:0000313" key="7">
    <source>
        <dbReference type="EMBL" id="MFD1121384.1"/>
    </source>
</evidence>
<feature type="binding site" evidence="6">
    <location>
        <position position="275"/>
    </location>
    <ligand>
        <name>N(2)-acetyl-L-ornithine</name>
        <dbReference type="ChEBI" id="CHEBI:57805"/>
    </ligand>
</feature>
<keyword evidence="2 6" id="KW-0032">Aminotransferase</keyword>
<dbReference type="NCBIfam" id="TIGR00707">
    <property type="entry name" value="argD"/>
    <property type="match status" value="1"/>
</dbReference>
<name>A0ABW3P5U4_9PROT</name>
<dbReference type="Proteomes" id="UP001597206">
    <property type="component" value="Unassembled WGS sequence"/>
</dbReference>
<dbReference type="CDD" id="cd00610">
    <property type="entry name" value="OAT_like"/>
    <property type="match status" value="1"/>
</dbReference>
<comment type="catalytic activity">
    <reaction evidence="6">
        <text>N(2)-acetyl-L-ornithine + 2-oxoglutarate = N-acetyl-L-glutamate 5-semialdehyde + L-glutamate</text>
        <dbReference type="Rhea" id="RHEA:18049"/>
        <dbReference type="ChEBI" id="CHEBI:16810"/>
        <dbReference type="ChEBI" id="CHEBI:29123"/>
        <dbReference type="ChEBI" id="CHEBI:29985"/>
        <dbReference type="ChEBI" id="CHEBI:57805"/>
        <dbReference type="EC" id="2.6.1.11"/>
    </reaction>
</comment>
<evidence type="ECO:0000256" key="6">
    <source>
        <dbReference type="HAMAP-Rule" id="MF_01107"/>
    </source>
</evidence>
<keyword evidence="4 6" id="KW-0808">Transferase</keyword>
<keyword evidence="6" id="KW-0963">Cytoplasm</keyword>
<dbReference type="HAMAP" id="MF_01107">
    <property type="entry name" value="ArgD_aminotrans_3"/>
    <property type="match status" value="1"/>
</dbReference>
<keyword evidence="3 6" id="KW-0028">Amino-acid biosynthesis</keyword>
<keyword evidence="5 6" id="KW-0663">Pyridoxal phosphate</keyword>
<evidence type="ECO:0000256" key="3">
    <source>
        <dbReference type="ARBA" id="ARBA00022605"/>
    </source>
</evidence>
<evidence type="ECO:0000256" key="2">
    <source>
        <dbReference type="ARBA" id="ARBA00022576"/>
    </source>
</evidence>
<dbReference type="InterPro" id="IPR005814">
    <property type="entry name" value="Aminotrans_3"/>
</dbReference>
<keyword evidence="1 6" id="KW-0055">Arginine biosynthesis</keyword>
<sequence>MHSEHLMNTYGRQPVTFVKGEGVWLTDTAGDRYLDALSGVAVNGLGHAHPKFVSALNAQITRLIHVSNIYQIAEQSALADKLAEISGMDRIFFCNSGCEANEAAIKLARLHGHNKGIDHPEIIVMDQSFHGRTMATLSATGNRKVQAGFEPLVSGFLRVPFDDLEAIKTIASHKNNVVAILVEPIQGEGGVHIPASLKTYFQGLREICDANGWLLMLDEVQSGIARTGTWFAFQHTGILPDVMTLAKGLGSGVPIGACVARGVAAETFTPGKHGSTFGGNPLATAAGLATLNIIAEENLRENAEIVGDYINQLLTDTLKGQAGIVQIRNAGMMIGIELDRPCADLVKQGLAAKLLINVTSEKVIRLLPSLVMNKQEAEELVNRLVPLIINFLKASA</sequence>
<organism evidence="7 8">
    <name type="scientific">Methylophilus flavus</name>
    <dbReference type="NCBI Taxonomy" id="640084"/>
    <lineage>
        <taxon>Bacteria</taxon>
        <taxon>Pseudomonadati</taxon>
        <taxon>Pseudomonadota</taxon>
        <taxon>Betaproteobacteria</taxon>
        <taxon>Nitrosomonadales</taxon>
        <taxon>Methylophilaceae</taxon>
        <taxon>Methylophilus</taxon>
    </lineage>
</organism>
<comment type="subcellular location">
    <subcellularLocation>
        <location evidence="6">Cytoplasm</location>
    </subcellularLocation>
</comment>
<dbReference type="InterPro" id="IPR050103">
    <property type="entry name" value="Class-III_PLP-dep_AT"/>
</dbReference>
<reference evidence="8" key="1">
    <citation type="journal article" date="2019" name="Int. J. Syst. Evol. Microbiol.">
        <title>The Global Catalogue of Microorganisms (GCM) 10K type strain sequencing project: providing services to taxonomists for standard genome sequencing and annotation.</title>
        <authorList>
            <consortium name="The Broad Institute Genomics Platform"/>
            <consortium name="The Broad Institute Genome Sequencing Center for Infectious Disease"/>
            <person name="Wu L."/>
            <person name="Ma J."/>
        </authorList>
    </citation>
    <scope>NUCLEOTIDE SEQUENCE [LARGE SCALE GENOMIC DNA]</scope>
    <source>
        <strain evidence="8">CCUG 58411</strain>
    </source>
</reference>
<accession>A0ABW3P5U4</accession>
<dbReference type="InterPro" id="IPR015424">
    <property type="entry name" value="PyrdxlP-dep_Trfase"/>
</dbReference>
<dbReference type="InterPro" id="IPR004636">
    <property type="entry name" value="AcOrn/SuccOrn_fam"/>
</dbReference>
<dbReference type="SUPFAM" id="SSF53383">
    <property type="entry name" value="PLP-dependent transferases"/>
    <property type="match status" value="1"/>
</dbReference>
<dbReference type="Pfam" id="PF00202">
    <property type="entry name" value="Aminotran_3"/>
    <property type="match status" value="1"/>
</dbReference>
<comment type="caution">
    <text evidence="7">The sequence shown here is derived from an EMBL/GenBank/DDBJ whole genome shotgun (WGS) entry which is preliminary data.</text>
</comment>
<evidence type="ECO:0000313" key="8">
    <source>
        <dbReference type="Proteomes" id="UP001597206"/>
    </source>
</evidence>
<comment type="similarity">
    <text evidence="6">Belongs to the class-III pyridoxal-phosphate-dependent aminotransferase family. ArgD subfamily.</text>
</comment>
<dbReference type="EC" id="2.6.1.11" evidence="6"/>
<dbReference type="PANTHER" id="PTHR11986:SF79">
    <property type="entry name" value="ACETYLORNITHINE AMINOTRANSFERASE, MITOCHONDRIAL"/>
    <property type="match status" value="1"/>
</dbReference>
<feature type="modified residue" description="N6-(pyridoxal phosphate)lysine" evidence="6">
    <location>
        <position position="247"/>
    </location>
</feature>
<comment type="caution">
    <text evidence="6">Lacks conserved residue(s) required for the propagation of feature annotation.</text>
</comment>
<dbReference type="RefSeq" id="WP_379030097.1">
    <property type="nucleotide sequence ID" value="NZ_JBHTLN010000001.1"/>
</dbReference>
<dbReference type="NCBIfam" id="NF002325">
    <property type="entry name" value="PRK01278.1"/>
    <property type="match status" value="1"/>
</dbReference>
<comment type="pathway">
    <text evidence="6">Amino-acid biosynthesis; L-arginine biosynthesis; N(2)-acetyl-L-ornithine from L-glutamate: step 4/4.</text>
</comment>
<dbReference type="PANTHER" id="PTHR11986">
    <property type="entry name" value="AMINOTRANSFERASE CLASS III"/>
    <property type="match status" value="1"/>
</dbReference>
<dbReference type="Gene3D" id="3.90.1150.10">
    <property type="entry name" value="Aspartate Aminotransferase, domain 1"/>
    <property type="match status" value="1"/>
</dbReference>
<evidence type="ECO:0000256" key="5">
    <source>
        <dbReference type="ARBA" id="ARBA00022898"/>
    </source>
</evidence>
<comment type="subunit">
    <text evidence="6">Homodimer.</text>
</comment>
<feature type="binding site" evidence="6">
    <location>
        <begin position="218"/>
        <end position="221"/>
    </location>
    <ligand>
        <name>pyridoxal 5'-phosphate</name>
        <dbReference type="ChEBI" id="CHEBI:597326"/>
    </ligand>
</feature>
<dbReference type="InterPro" id="IPR015421">
    <property type="entry name" value="PyrdxlP-dep_Trfase_major"/>
</dbReference>
<dbReference type="PIRSF" id="PIRSF000521">
    <property type="entry name" value="Transaminase_4ab_Lys_Orn"/>
    <property type="match status" value="1"/>
</dbReference>
<dbReference type="InterPro" id="IPR015422">
    <property type="entry name" value="PyrdxlP-dep_Trfase_small"/>
</dbReference>
<comment type="miscellaneous">
    <text evidence="6">May also have succinyldiaminopimelate aminotransferase activity, thus carrying out the corresponding step in lysine biosynthesis.</text>
</comment>
<evidence type="ECO:0000256" key="4">
    <source>
        <dbReference type="ARBA" id="ARBA00022679"/>
    </source>
</evidence>
<proteinExistence type="inferred from homology"/>
<dbReference type="Gene3D" id="3.40.640.10">
    <property type="entry name" value="Type I PLP-dependent aspartate aminotransferase-like (Major domain)"/>
    <property type="match status" value="1"/>
</dbReference>
<dbReference type="GO" id="GO:0008483">
    <property type="term" value="F:transaminase activity"/>
    <property type="evidence" value="ECO:0007669"/>
    <property type="project" value="UniProtKB-KW"/>
</dbReference>
<comment type="cofactor">
    <cofactor evidence="6">
        <name>pyridoxal 5'-phosphate</name>
        <dbReference type="ChEBI" id="CHEBI:597326"/>
    </cofactor>
    <text evidence="6">Binds 1 pyridoxal phosphate per subunit.</text>
</comment>
<dbReference type="InterPro" id="IPR049704">
    <property type="entry name" value="Aminotrans_3_PPA_site"/>
</dbReference>
<protein>
    <recommendedName>
        <fullName evidence="6">Acetylornithine aminotransferase</fullName>
        <shortName evidence="6">ACOAT</shortName>
        <ecNumber evidence="6">2.6.1.11</ecNumber>
    </recommendedName>
</protein>
<feature type="binding site" evidence="6">
    <location>
        <position position="132"/>
    </location>
    <ligand>
        <name>N(2)-acetyl-L-ornithine</name>
        <dbReference type="ChEBI" id="CHEBI:57805"/>
    </ligand>
</feature>
<dbReference type="EMBL" id="JBHTLN010000001">
    <property type="protein sequence ID" value="MFD1121384.1"/>
    <property type="molecule type" value="Genomic_DNA"/>
</dbReference>